<keyword evidence="3" id="KW-0597">Phosphoprotein</keyword>
<keyword evidence="4" id="KW-0808">Transferase</keyword>
<evidence type="ECO:0000256" key="6">
    <source>
        <dbReference type="ARBA" id="ARBA00022777"/>
    </source>
</evidence>
<feature type="domain" description="Histidine kinase/HSP90-like ATPase" evidence="10">
    <location>
        <begin position="274"/>
        <end position="370"/>
    </location>
</feature>
<keyword evidence="6 12" id="KW-0418">Kinase</keyword>
<evidence type="ECO:0000256" key="8">
    <source>
        <dbReference type="ARBA" id="ARBA00023012"/>
    </source>
</evidence>
<dbReference type="InterPro" id="IPR011712">
    <property type="entry name" value="Sig_transdc_His_kin_sub3_dim/P"/>
</dbReference>
<evidence type="ECO:0000256" key="9">
    <source>
        <dbReference type="SAM" id="Phobius"/>
    </source>
</evidence>
<dbReference type="EMBL" id="AP025564">
    <property type="protein sequence ID" value="BDE97494.1"/>
    <property type="molecule type" value="Genomic_DNA"/>
</dbReference>
<evidence type="ECO:0000313" key="12">
    <source>
        <dbReference type="EMBL" id="BDE97494.1"/>
    </source>
</evidence>
<evidence type="ECO:0000256" key="3">
    <source>
        <dbReference type="ARBA" id="ARBA00022553"/>
    </source>
</evidence>
<dbReference type="Proteomes" id="UP001320544">
    <property type="component" value="Chromosome"/>
</dbReference>
<dbReference type="Pfam" id="PF02518">
    <property type="entry name" value="HATPase_c"/>
    <property type="match status" value="1"/>
</dbReference>
<evidence type="ECO:0000259" key="11">
    <source>
        <dbReference type="Pfam" id="PF07730"/>
    </source>
</evidence>
<dbReference type="CDD" id="cd16917">
    <property type="entry name" value="HATPase_UhpB-NarQ-NarX-like"/>
    <property type="match status" value="1"/>
</dbReference>
<gene>
    <name evidence="12" type="ORF">CE91St30_28270</name>
</gene>
<accession>A0ABM7WM52</accession>
<reference evidence="12 13" key="1">
    <citation type="submission" date="2022-01" db="EMBL/GenBank/DDBJ databases">
        <title>Novel bile acid biosynthetic pathways are enriched in the microbiome of centenarians.</title>
        <authorList>
            <person name="Sato Y."/>
            <person name="Atarashi K."/>
            <person name="Plichta R.D."/>
            <person name="Arai Y."/>
            <person name="Sasajima S."/>
            <person name="Kearney M.S."/>
            <person name="Suda W."/>
            <person name="Takeshita K."/>
            <person name="Sasaki T."/>
            <person name="Okamoto S."/>
            <person name="Skelly N.A."/>
            <person name="Okamura Y."/>
            <person name="Vlamakis H."/>
            <person name="Li Y."/>
            <person name="Tanoue T."/>
            <person name="Takei H."/>
            <person name="Nittono H."/>
            <person name="Narushima S."/>
            <person name="Irie J."/>
            <person name="Itoh H."/>
            <person name="Moriya K."/>
            <person name="Sugiura Y."/>
            <person name="Suematsu M."/>
            <person name="Moritoki N."/>
            <person name="Shibata S."/>
            <person name="Littman R.D."/>
            <person name="Fischbach A.M."/>
            <person name="Uwamino Y."/>
            <person name="Inoue T."/>
            <person name="Honda A."/>
            <person name="Hattori M."/>
            <person name="Murai T."/>
            <person name="Xavier J.R."/>
            <person name="Hirose N."/>
            <person name="Honda K."/>
        </authorList>
    </citation>
    <scope>NUCLEOTIDE SEQUENCE [LARGE SCALE GENOMIC DNA]</scope>
    <source>
        <strain evidence="12 13">CE91-St30</strain>
    </source>
</reference>
<proteinExistence type="predicted"/>
<dbReference type="GO" id="GO:0016301">
    <property type="term" value="F:kinase activity"/>
    <property type="evidence" value="ECO:0007669"/>
    <property type="project" value="UniProtKB-KW"/>
</dbReference>
<feature type="domain" description="Signal transduction histidine kinase subgroup 3 dimerisation and phosphoacceptor" evidence="11">
    <location>
        <begin position="170"/>
        <end position="235"/>
    </location>
</feature>
<keyword evidence="9" id="KW-0812">Transmembrane</keyword>
<dbReference type="Gene3D" id="3.30.565.10">
    <property type="entry name" value="Histidine kinase-like ATPase, C-terminal domain"/>
    <property type="match status" value="1"/>
</dbReference>
<dbReference type="Gene3D" id="1.20.5.1930">
    <property type="match status" value="1"/>
</dbReference>
<dbReference type="RefSeq" id="WP_244386814.1">
    <property type="nucleotide sequence ID" value="NZ_AP025564.1"/>
</dbReference>
<keyword evidence="9" id="KW-0472">Membrane</keyword>
<comment type="catalytic activity">
    <reaction evidence="1">
        <text>ATP + protein L-histidine = ADP + protein N-phospho-L-histidine.</text>
        <dbReference type="EC" id="2.7.13.3"/>
    </reaction>
</comment>
<feature type="transmembrane region" description="Helical" evidence="9">
    <location>
        <begin position="89"/>
        <end position="122"/>
    </location>
</feature>
<dbReference type="PANTHER" id="PTHR24421">
    <property type="entry name" value="NITRATE/NITRITE SENSOR PROTEIN NARX-RELATED"/>
    <property type="match status" value="1"/>
</dbReference>
<evidence type="ECO:0000313" key="13">
    <source>
        <dbReference type="Proteomes" id="UP001320544"/>
    </source>
</evidence>
<protein>
    <recommendedName>
        <fullName evidence="2">histidine kinase</fullName>
        <ecNumber evidence="2">2.7.13.3</ecNumber>
    </recommendedName>
</protein>
<evidence type="ECO:0000259" key="10">
    <source>
        <dbReference type="Pfam" id="PF02518"/>
    </source>
</evidence>
<feature type="transmembrane region" description="Helical" evidence="9">
    <location>
        <begin position="49"/>
        <end position="77"/>
    </location>
</feature>
<dbReference type="InterPro" id="IPR036890">
    <property type="entry name" value="HATPase_C_sf"/>
</dbReference>
<sequence length="372" mass="41331">MERLLDKTIVLVGCVAVMFFMPFEAAQVVGLLTSLAISSLHEVPAVPRVVRAAMLVAYLAVALFVHDFSLFIPLIAYDCMRAESWIVRLCWAVSPLVAADALPIPVIVFVYVASGVACILSYRTTQRLQERTRFLALRDELHEASMALELRNRDLQEKQDYEVTLATLNERSRIAREIHDNVGHLLTRSVLQVEALQVVHAEDGQIKKELEQVGSTLHEALDTVRRSVHDLHDESLDLRTQLTSIAESDRTLSVDLDFKADDVPSAVGYCFIAIVRESLANAAKHSDADCVHVSVIEYPAFWRLTVHDNGGASDKRLAFDSFSGKVPDGEARKGPGIGLQTMEDRARSLGGVFRTDYDKGFRIFVTIPKETA</sequence>
<keyword evidence="5" id="KW-0547">Nucleotide-binding</keyword>
<keyword evidence="7" id="KW-0067">ATP-binding</keyword>
<keyword evidence="13" id="KW-1185">Reference proteome</keyword>
<dbReference type="SUPFAM" id="SSF55874">
    <property type="entry name" value="ATPase domain of HSP90 chaperone/DNA topoisomerase II/histidine kinase"/>
    <property type="match status" value="1"/>
</dbReference>
<evidence type="ECO:0000256" key="2">
    <source>
        <dbReference type="ARBA" id="ARBA00012438"/>
    </source>
</evidence>
<dbReference type="InterPro" id="IPR003594">
    <property type="entry name" value="HATPase_dom"/>
</dbReference>
<dbReference type="Pfam" id="PF07730">
    <property type="entry name" value="HisKA_3"/>
    <property type="match status" value="1"/>
</dbReference>
<organism evidence="12 13">
    <name type="scientific">Raoultibacter timonensis</name>
    <dbReference type="NCBI Taxonomy" id="1907662"/>
    <lineage>
        <taxon>Bacteria</taxon>
        <taxon>Bacillati</taxon>
        <taxon>Actinomycetota</taxon>
        <taxon>Coriobacteriia</taxon>
        <taxon>Eggerthellales</taxon>
        <taxon>Eggerthellaceae</taxon>
        <taxon>Raoultibacter</taxon>
    </lineage>
</organism>
<dbReference type="EC" id="2.7.13.3" evidence="2"/>
<keyword evidence="9" id="KW-1133">Transmembrane helix</keyword>
<keyword evidence="8" id="KW-0902">Two-component regulatory system</keyword>
<name>A0ABM7WM52_9ACTN</name>
<evidence type="ECO:0000256" key="5">
    <source>
        <dbReference type="ARBA" id="ARBA00022741"/>
    </source>
</evidence>
<dbReference type="PANTHER" id="PTHR24421:SF10">
    <property type="entry name" value="NITRATE_NITRITE SENSOR PROTEIN NARQ"/>
    <property type="match status" value="1"/>
</dbReference>
<evidence type="ECO:0000256" key="7">
    <source>
        <dbReference type="ARBA" id="ARBA00022840"/>
    </source>
</evidence>
<evidence type="ECO:0000256" key="4">
    <source>
        <dbReference type="ARBA" id="ARBA00022679"/>
    </source>
</evidence>
<dbReference type="InterPro" id="IPR050482">
    <property type="entry name" value="Sensor_HK_TwoCompSys"/>
</dbReference>
<evidence type="ECO:0000256" key="1">
    <source>
        <dbReference type="ARBA" id="ARBA00000085"/>
    </source>
</evidence>